<dbReference type="STRING" id="1331007.AALB_3372"/>
<name>R9PPJ1_AGAAL</name>
<feature type="signal peptide" evidence="1">
    <location>
        <begin position="1"/>
        <end position="24"/>
    </location>
</feature>
<evidence type="ECO:0000256" key="1">
    <source>
        <dbReference type="SAM" id="SignalP"/>
    </source>
</evidence>
<sequence>MKTYKTALLSAFICTLMLSQTASAHIVEIDIYKDGIEYECLQDTDTGKIFNCERD</sequence>
<comment type="caution">
    <text evidence="2">The sequence shown here is derived from an EMBL/GenBank/DDBJ whole genome shotgun (WGS) entry which is preliminary data.</text>
</comment>
<dbReference type="RefSeq" id="WP_016403059.1">
    <property type="nucleotide sequence ID" value="NZ_BARX01000025.1"/>
</dbReference>
<proteinExistence type="predicted"/>
<accession>R9PPJ1</accession>
<organism evidence="2 3">
    <name type="scientific">Agarivorans albus MKT 106</name>
    <dbReference type="NCBI Taxonomy" id="1331007"/>
    <lineage>
        <taxon>Bacteria</taxon>
        <taxon>Pseudomonadati</taxon>
        <taxon>Pseudomonadota</taxon>
        <taxon>Gammaproteobacteria</taxon>
        <taxon>Alteromonadales</taxon>
        <taxon>Alteromonadaceae</taxon>
        <taxon>Agarivorans</taxon>
    </lineage>
</organism>
<evidence type="ECO:0000313" key="2">
    <source>
        <dbReference type="EMBL" id="GAD03292.1"/>
    </source>
</evidence>
<keyword evidence="3" id="KW-1185">Reference proteome</keyword>
<dbReference type="AlphaFoldDB" id="R9PPJ1"/>
<gene>
    <name evidence="2" type="ORF">AALB_3372</name>
</gene>
<feature type="chain" id="PRO_5004488233" description="Periplasmic protein" evidence="1">
    <location>
        <begin position="25"/>
        <end position="55"/>
    </location>
</feature>
<dbReference type="Proteomes" id="UP000014461">
    <property type="component" value="Unassembled WGS sequence"/>
</dbReference>
<evidence type="ECO:0000313" key="3">
    <source>
        <dbReference type="Proteomes" id="UP000014461"/>
    </source>
</evidence>
<dbReference type="EMBL" id="BARX01000025">
    <property type="protein sequence ID" value="GAD03292.1"/>
    <property type="molecule type" value="Genomic_DNA"/>
</dbReference>
<evidence type="ECO:0008006" key="4">
    <source>
        <dbReference type="Google" id="ProtNLM"/>
    </source>
</evidence>
<keyword evidence="1" id="KW-0732">Signal</keyword>
<reference evidence="2" key="1">
    <citation type="journal article" date="2013" name="Genome Announc.">
        <title>Draft Genome Sequence of Agarivorans albus Strain MKT 106T, an Agarolytic Marine Bacterium.</title>
        <authorList>
            <person name="Yasuike M."/>
            <person name="Nakamura Y."/>
            <person name="Kai W."/>
            <person name="Fujiwara A."/>
            <person name="Fukui Y."/>
            <person name="Satomi M."/>
            <person name="Sano M."/>
        </authorList>
    </citation>
    <scope>NUCLEOTIDE SEQUENCE [LARGE SCALE GENOMIC DNA]</scope>
</reference>
<protein>
    <recommendedName>
        <fullName evidence="4">Periplasmic protein</fullName>
    </recommendedName>
</protein>